<protein>
    <submittedName>
        <fullName evidence="1">Uncharacterized protein</fullName>
    </submittedName>
</protein>
<reference evidence="1 2" key="1">
    <citation type="journal article" date="2021" name="Int. J. Syst. Evol. Microbiol.">
        <title>Amazonocrinis nigriterrae gen. nov., sp. nov., Atlanticothrix silvestris gen. nov., sp. nov. and Dendronalium phyllosphericum gen. nov., sp. nov., nostocacean cyanobacteria from Brazilian environments.</title>
        <authorList>
            <person name="Alvarenga D.O."/>
            <person name="Andreote A.P.D."/>
            <person name="Branco L.H.Z."/>
            <person name="Delbaje E."/>
            <person name="Cruz R.B."/>
            <person name="Varani A.M."/>
            <person name="Fiore M.F."/>
        </authorList>
    </citation>
    <scope>NUCLEOTIDE SEQUENCE [LARGE SCALE GENOMIC DNA]</scope>
    <source>
        <strain evidence="1 2">CENA67</strain>
    </source>
</reference>
<name>A0A8J7HZK9_9NOST</name>
<sequence>MSDLLKLKLASNHQRLLRQEYLAAVPDCLGIYLERCLYVQSPKRDEIVWMFYIEPNGIVRELTEDGKFDYHVPEGYSYQEFSWTEQLIEAAISVGDKHDQEEAFLYPFADSPLYQVPFGWVRQHLYELFQCKWKTNSFNPKVKHNPKSVGVVAANFNAGIVINNYSGYLEVDPNPDEVVYQLAVWGF</sequence>
<comment type="caution">
    <text evidence="1">The sequence shown here is derived from an EMBL/GenBank/DDBJ whole genome shotgun (WGS) entry which is preliminary data.</text>
</comment>
<dbReference type="RefSeq" id="WP_198128885.1">
    <property type="nucleotide sequence ID" value="NZ_JAECZC010000111.1"/>
</dbReference>
<proteinExistence type="predicted"/>
<dbReference type="AlphaFoldDB" id="A0A8J7HZK9"/>
<dbReference type="EMBL" id="JAECZC010000111">
    <property type="protein sequence ID" value="MBH8567165.1"/>
    <property type="molecule type" value="Genomic_DNA"/>
</dbReference>
<accession>A0A8J7HZK9</accession>
<evidence type="ECO:0000313" key="2">
    <source>
        <dbReference type="Proteomes" id="UP000632766"/>
    </source>
</evidence>
<dbReference type="Proteomes" id="UP000632766">
    <property type="component" value="Unassembled WGS sequence"/>
</dbReference>
<keyword evidence="2" id="KW-1185">Reference proteome</keyword>
<organism evidence="1 2">
    <name type="scientific">Amazonocrinis nigriterrae CENA67</name>
    <dbReference type="NCBI Taxonomy" id="2794033"/>
    <lineage>
        <taxon>Bacteria</taxon>
        <taxon>Bacillati</taxon>
        <taxon>Cyanobacteriota</taxon>
        <taxon>Cyanophyceae</taxon>
        <taxon>Nostocales</taxon>
        <taxon>Nostocaceae</taxon>
        <taxon>Amazonocrinis</taxon>
        <taxon>Amazonocrinis nigriterrae</taxon>
    </lineage>
</organism>
<evidence type="ECO:0000313" key="1">
    <source>
        <dbReference type="EMBL" id="MBH8567165.1"/>
    </source>
</evidence>
<gene>
    <name evidence="1" type="ORF">I8748_34305</name>
</gene>